<dbReference type="STRING" id="411467.BACCAP_02226"/>
<keyword evidence="3" id="KW-1185">Reference proteome</keyword>
<proteinExistence type="predicted"/>
<protein>
    <submittedName>
        <fullName evidence="2">Uncharacterized protein</fullName>
    </submittedName>
</protein>
<reference evidence="2 3" key="2">
    <citation type="submission" date="2007-06" db="EMBL/GenBank/DDBJ databases">
        <title>Draft genome sequence of Pseudoflavonifractor capillosus ATCC 29799.</title>
        <authorList>
            <person name="Sudarsanam P."/>
            <person name="Ley R."/>
            <person name="Guruge J."/>
            <person name="Turnbaugh P.J."/>
            <person name="Mahowald M."/>
            <person name="Liep D."/>
            <person name="Gordon J."/>
        </authorList>
    </citation>
    <scope>NUCLEOTIDE SEQUENCE [LARGE SCALE GENOMIC DNA]</scope>
    <source>
        <strain evidence="2 3">ATCC 29799</strain>
    </source>
</reference>
<feature type="transmembrane region" description="Helical" evidence="1">
    <location>
        <begin position="14"/>
        <end position="35"/>
    </location>
</feature>
<keyword evidence="1" id="KW-0812">Transmembrane</keyword>
<organism evidence="2 3">
    <name type="scientific">Pseudoflavonifractor capillosus ATCC 29799</name>
    <dbReference type="NCBI Taxonomy" id="411467"/>
    <lineage>
        <taxon>Bacteria</taxon>
        <taxon>Bacillati</taxon>
        <taxon>Bacillota</taxon>
        <taxon>Clostridia</taxon>
        <taxon>Eubacteriales</taxon>
        <taxon>Oscillospiraceae</taxon>
        <taxon>Pseudoflavonifractor</taxon>
    </lineage>
</organism>
<sequence>MRVQVPPRAPVVNPVKLCFTGFLLCILILLPFLVLSSAPQLKQREINCLYFAPML</sequence>
<evidence type="ECO:0000256" key="1">
    <source>
        <dbReference type="SAM" id="Phobius"/>
    </source>
</evidence>
<keyword evidence="1" id="KW-0472">Membrane</keyword>
<evidence type="ECO:0000313" key="3">
    <source>
        <dbReference type="Proteomes" id="UP000003639"/>
    </source>
</evidence>
<dbReference type="AlphaFoldDB" id="A6NVI5"/>
<keyword evidence="1" id="KW-1133">Transmembrane helix</keyword>
<accession>A6NVI5</accession>
<name>A6NVI5_9FIRM</name>
<gene>
    <name evidence="2" type="ORF">BACCAP_02226</name>
</gene>
<evidence type="ECO:0000313" key="2">
    <source>
        <dbReference type="EMBL" id="EDM99954.1"/>
    </source>
</evidence>
<dbReference type="EMBL" id="AAXG02000013">
    <property type="protein sequence ID" value="EDM99954.1"/>
    <property type="molecule type" value="Genomic_DNA"/>
</dbReference>
<comment type="caution">
    <text evidence="2">The sequence shown here is derived from an EMBL/GenBank/DDBJ whole genome shotgun (WGS) entry which is preliminary data.</text>
</comment>
<reference evidence="2 3" key="1">
    <citation type="submission" date="2007-04" db="EMBL/GenBank/DDBJ databases">
        <authorList>
            <person name="Fulton L."/>
            <person name="Clifton S."/>
            <person name="Fulton B."/>
            <person name="Xu J."/>
            <person name="Minx P."/>
            <person name="Pepin K.H."/>
            <person name="Johnson M."/>
            <person name="Thiruvilangam P."/>
            <person name="Bhonagiri V."/>
            <person name="Nash W.E."/>
            <person name="Mardis E.R."/>
            <person name="Wilson R.K."/>
        </authorList>
    </citation>
    <scope>NUCLEOTIDE SEQUENCE [LARGE SCALE GENOMIC DNA]</scope>
    <source>
        <strain evidence="2 3">ATCC 29799</strain>
    </source>
</reference>
<dbReference type="Proteomes" id="UP000003639">
    <property type="component" value="Unassembled WGS sequence"/>
</dbReference>